<feature type="non-terminal residue" evidence="1">
    <location>
        <position position="1"/>
    </location>
</feature>
<dbReference type="EMBL" id="JXTB01000552">
    <property type="protein sequence ID" value="PON36837.1"/>
    <property type="molecule type" value="Genomic_DNA"/>
</dbReference>
<accession>A0A2P5AJY3</accession>
<reference evidence="2" key="1">
    <citation type="submission" date="2016-06" db="EMBL/GenBank/DDBJ databases">
        <title>Parallel loss of symbiosis genes in relatives of nitrogen-fixing non-legume Parasponia.</title>
        <authorList>
            <person name="Van Velzen R."/>
            <person name="Holmer R."/>
            <person name="Bu F."/>
            <person name="Rutten L."/>
            <person name="Van Zeijl A."/>
            <person name="Liu W."/>
            <person name="Santuari L."/>
            <person name="Cao Q."/>
            <person name="Sharma T."/>
            <person name="Shen D."/>
            <person name="Roswanjaya Y."/>
            <person name="Wardhani T."/>
            <person name="Kalhor M.S."/>
            <person name="Jansen J."/>
            <person name="Van den Hoogen J."/>
            <person name="Gungor B."/>
            <person name="Hartog M."/>
            <person name="Hontelez J."/>
            <person name="Verver J."/>
            <person name="Yang W.-C."/>
            <person name="Schijlen E."/>
            <person name="Repin R."/>
            <person name="Schilthuizen M."/>
            <person name="Schranz E."/>
            <person name="Heidstra R."/>
            <person name="Miyata K."/>
            <person name="Fedorova E."/>
            <person name="Kohlen W."/>
            <person name="Bisseling T."/>
            <person name="Smit S."/>
            <person name="Geurts R."/>
        </authorList>
    </citation>
    <scope>NUCLEOTIDE SEQUENCE [LARGE SCALE GENOMIC DNA]</scope>
    <source>
        <strain evidence="2">cv. WU1-14</strain>
    </source>
</reference>
<dbReference type="AlphaFoldDB" id="A0A2P5AJY3"/>
<comment type="caution">
    <text evidence="1">The sequence shown here is derived from an EMBL/GenBank/DDBJ whole genome shotgun (WGS) entry which is preliminary data.</text>
</comment>
<organism evidence="1 2">
    <name type="scientific">Parasponia andersonii</name>
    <name type="common">Sponia andersonii</name>
    <dbReference type="NCBI Taxonomy" id="3476"/>
    <lineage>
        <taxon>Eukaryota</taxon>
        <taxon>Viridiplantae</taxon>
        <taxon>Streptophyta</taxon>
        <taxon>Embryophyta</taxon>
        <taxon>Tracheophyta</taxon>
        <taxon>Spermatophyta</taxon>
        <taxon>Magnoliopsida</taxon>
        <taxon>eudicotyledons</taxon>
        <taxon>Gunneridae</taxon>
        <taxon>Pentapetalae</taxon>
        <taxon>rosids</taxon>
        <taxon>fabids</taxon>
        <taxon>Rosales</taxon>
        <taxon>Cannabaceae</taxon>
        <taxon>Parasponia</taxon>
    </lineage>
</organism>
<evidence type="ECO:0000313" key="2">
    <source>
        <dbReference type="Proteomes" id="UP000237105"/>
    </source>
</evidence>
<name>A0A2P5AJY3_PARAD</name>
<protein>
    <submittedName>
        <fullName evidence="1">Uncharacterized protein</fullName>
    </submittedName>
</protein>
<sequence>TVVNFSPESSWRPRVVGNQSWSREESNGGGCVVIGCRTAERWPIFRSGGANFGLQFLRREAAVHGKSTRSWFAASSGRGGWARLARRQPVETRVNSNRRWVFGGFRGEEEEMGGFMQLSKTVAVGHVAQSDSTEK</sequence>
<evidence type="ECO:0000313" key="1">
    <source>
        <dbReference type="EMBL" id="PON36837.1"/>
    </source>
</evidence>
<keyword evidence="2" id="KW-1185">Reference proteome</keyword>
<gene>
    <name evidence="1" type="ORF">PanWU01x14_325290</name>
</gene>
<proteinExistence type="predicted"/>
<dbReference type="Proteomes" id="UP000237105">
    <property type="component" value="Unassembled WGS sequence"/>
</dbReference>